<dbReference type="Pfam" id="PF02423">
    <property type="entry name" value="OCD_Mu_crystall"/>
    <property type="match status" value="1"/>
</dbReference>
<evidence type="ECO:0000313" key="3">
    <source>
        <dbReference type="Proteomes" id="UP000837801"/>
    </source>
</evidence>
<organism evidence="2 3">
    <name type="scientific">[Candida] railenensis</name>
    <dbReference type="NCBI Taxonomy" id="45579"/>
    <lineage>
        <taxon>Eukaryota</taxon>
        <taxon>Fungi</taxon>
        <taxon>Dikarya</taxon>
        <taxon>Ascomycota</taxon>
        <taxon>Saccharomycotina</taxon>
        <taxon>Pichiomycetes</taxon>
        <taxon>Debaryomycetaceae</taxon>
        <taxon>Kurtzmaniella</taxon>
    </lineage>
</organism>
<keyword evidence="3" id="KW-1185">Reference proteome</keyword>
<dbReference type="Gene3D" id="3.30.1780.10">
    <property type="entry name" value="ornithine cyclodeaminase, domain 1"/>
    <property type="match status" value="1"/>
</dbReference>
<name>A0A9P0QKK5_9ASCO</name>
<dbReference type="Gene3D" id="3.40.50.720">
    <property type="entry name" value="NAD(P)-binding Rossmann-like Domain"/>
    <property type="match status" value="1"/>
</dbReference>
<dbReference type="SUPFAM" id="SSF51735">
    <property type="entry name" value="NAD(P)-binding Rossmann-fold domains"/>
    <property type="match status" value="1"/>
</dbReference>
<dbReference type="InterPro" id="IPR003462">
    <property type="entry name" value="ODC_Mu_crystall"/>
</dbReference>
<comment type="similarity">
    <text evidence="1">Belongs to the ornithine cyclodeaminase/mu-crystallin family.</text>
</comment>
<evidence type="ECO:0000313" key="2">
    <source>
        <dbReference type="EMBL" id="CAH2350856.1"/>
    </source>
</evidence>
<dbReference type="AlphaFoldDB" id="A0A9P0QKK5"/>
<dbReference type="OrthoDB" id="41492at2759"/>
<dbReference type="PANTHER" id="PTHR13812">
    <property type="entry name" value="KETIMINE REDUCTASE MU-CRYSTALLIN"/>
    <property type="match status" value="1"/>
</dbReference>
<dbReference type="PANTHER" id="PTHR13812:SF19">
    <property type="entry name" value="KETIMINE REDUCTASE MU-CRYSTALLIN"/>
    <property type="match status" value="1"/>
</dbReference>
<dbReference type="Proteomes" id="UP000837801">
    <property type="component" value="Unassembled WGS sequence"/>
</dbReference>
<dbReference type="InterPro" id="IPR036291">
    <property type="entry name" value="NAD(P)-bd_dom_sf"/>
</dbReference>
<gene>
    <name evidence="2" type="ORF">CLIB1423_02S06700</name>
</gene>
<evidence type="ECO:0000256" key="1">
    <source>
        <dbReference type="ARBA" id="ARBA00008903"/>
    </source>
</evidence>
<dbReference type="GO" id="GO:0005737">
    <property type="term" value="C:cytoplasm"/>
    <property type="evidence" value="ECO:0007669"/>
    <property type="project" value="TreeGrafter"/>
</dbReference>
<sequence>MKVLSDKQVKAFLNADLSKKSLLNTYHPIMLKLLHDFKNTPESVPPRTVRSSNTIPSLTHLFMPCNAPDNAGIKLITGGPTNTEKGLGLVGATLIVDAATGLMEGLVNAKNLTAFRTALATSVGMVRAIDPNRKDLEQIMLPSIASFGVGLQSYWHIKLALTLYPGHIKTVKVVNRSLGGAENLAQELSKEYPEIDFKAYSWQGDLDGEVISSDCSIIFGCTPSTESIILEKFINKDEQYKTFIGLIGSYKPHMIELDLQFIIDNYKNDERKPKFIVDSSEHTLAEAGELIQSGLGEDQVLELTELKDIPDEEITTTKGNITVSKVVGLSLMDIAFGKHILQNSENGTFIEDF</sequence>
<protein>
    <recommendedName>
        <fullName evidence="4">Ornithine cyclodeaminase</fullName>
    </recommendedName>
</protein>
<comment type="caution">
    <text evidence="2">The sequence shown here is derived from an EMBL/GenBank/DDBJ whole genome shotgun (WGS) entry which is preliminary data.</text>
</comment>
<dbReference type="InterPro" id="IPR023401">
    <property type="entry name" value="ODC_N"/>
</dbReference>
<proteinExistence type="inferred from homology"/>
<accession>A0A9P0QKK5</accession>
<reference evidence="2" key="1">
    <citation type="submission" date="2022-03" db="EMBL/GenBank/DDBJ databases">
        <authorList>
            <person name="Legras J.-L."/>
            <person name="Devillers H."/>
            <person name="Grondin C."/>
        </authorList>
    </citation>
    <scope>NUCLEOTIDE SEQUENCE</scope>
    <source>
        <strain evidence="2">CLIB 1423</strain>
    </source>
</reference>
<evidence type="ECO:0008006" key="4">
    <source>
        <dbReference type="Google" id="ProtNLM"/>
    </source>
</evidence>
<dbReference type="EMBL" id="CAKXYY010000002">
    <property type="protein sequence ID" value="CAH2350856.1"/>
    <property type="molecule type" value="Genomic_DNA"/>
</dbReference>